<accession>A0ABM9SUR3</accession>
<evidence type="ECO:0000256" key="4">
    <source>
        <dbReference type="ARBA" id="ARBA00023172"/>
    </source>
</evidence>
<dbReference type="InterPro" id="IPR006119">
    <property type="entry name" value="Resolv_N"/>
</dbReference>
<comment type="similarity">
    <text evidence="1">Belongs to the site-specific recombinase resolvase family.</text>
</comment>
<feature type="active site" description="O-(5'-phospho-DNA)-serine intermediate" evidence="5">
    <location>
        <position position="9"/>
    </location>
</feature>
<dbReference type="PANTHER" id="PTHR30461:SF26">
    <property type="entry name" value="RESOLVASE HOMOLOG YNEB"/>
    <property type="match status" value="1"/>
</dbReference>
<dbReference type="PROSITE" id="PS00397">
    <property type="entry name" value="RECOMBINASES_1"/>
    <property type="match status" value="1"/>
</dbReference>
<evidence type="ECO:0000313" key="7">
    <source>
        <dbReference type="EMBL" id="CNL23678.1"/>
    </source>
</evidence>
<dbReference type="InterPro" id="IPR006118">
    <property type="entry name" value="Recombinase_CS"/>
</dbReference>
<evidence type="ECO:0000256" key="5">
    <source>
        <dbReference type="PROSITE-ProRule" id="PRU10137"/>
    </source>
</evidence>
<proteinExistence type="inferred from homology"/>
<dbReference type="RefSeq" id="WP_049604053.1">
    <property type="nucleotide sequence ID" value="NZ_CQEH01000011.1"/>
</dbReference>
<evidence type="ECO:0000313" key="8">
    <source>
        <dbReference type="Proteomes" id="UP000038647"/>
    </source>
</evidence>
<reference evidence="7 8" key="1">
    <citation type="submission" date="2015-03" db="EMBL/GenBank/DDBJ databases">
        <authorList>
            <consortium name="Pathogen Informatics"/>
            <person name="Murphy D."/>
        </authorList>
    </citation>
    <scope>NUCLEOTIDE SEQUENCE [LARGE SCALE GENOMIC DNA]</scope>
    <source>
        <strain evidence="7 8">IP08791</strain>
    </source>
</reference>
<dbReference type="Gene3D" id="3.40.50.1390">
    <property type="entry name" value="Resolvase, N-terminal catalytic domain"/>
    <property type="match status" value="1"/>
</dbReference>
<feature type="domain" description="Resolvase/invertase-type recombinase catalytic" evidence="6">
    <location>
        <begin position="1"/>
        <end position="135"/>
    </location>
</feature>
<dbReference type="SMART" id="SM00857">
    <property type="entry name" value="Resolvase"/>
    <property type="match status" value="1"/>
</dbReference>
<evidence type="ECO:0000259" key="6">
    <source>
        <dbReference type="PROSITE" id="PS51736"/>
    </source>
</evidence>
<protein>
    <submittedName>
        <fullName evidence="7">Resolvase</fullName>
    </submittedName>
</protein>
<keyword evidence="4" id="KW-0233">DNA recombination</keyword>
<comment type="caution">
    <text evidence="7">The sequence shown here is derived from an EMBL/GenBank/DDBJ whole genome shotgun (WGS) entry which is preliminary data.</text>
</comment>
<dbReference type="EMBL" id="CQEH01000011">
    <property type="protein sequence ID" value="CNL23678.1"/>
    <property type="molecule type" value="Genomic_DNA"/>
</dbReference>
<dbReference type="CDD" id="cd03768">
    <property type="entry name" value="SR_ResInv"/>
    <property type="match status" value="1"/>
</dbReference>
<evidence type="ECO:0000256" key="1">
    <source>
        <dbReference type="ARBA" id="ARBA00009913"/>
    </source>
</evidence>
<dbReference type="Pfam" id="PF00239">
    <property type="entry name" value="Resolvase"/>
    <property type="match status" value="1"/>
</dbReference>
<dbReference type="InterPro" id="IPR050639">
    <property type="entry name" value="SSR_resolvase"/>
</dbReference>
<keyword evidence="8" id="KW-1185">Reference proteome</keyword>
<keyword evidence="3" id="KW-0238">DNA-binding</keyword>
<sequence length="188" mass="20974">MKYGYVRVSTKEQNTARQEAALKPLCDELVIDKVSGKNADRPQLQALLQRVRSGDSVVVKSVDRLARNTKDLLTLLDALMDKGVAVRFIDNNLTFDAGDCTSRFMITMLGAVGELERSFIRQRQTEGIAIAKEEGKFKGRSKNEELRAEVRKQLERGLNNDEVAKLAGCGVATVYRIKRELNSEPSSI</sequence>
<dbReference type="Proteomes" id="UP000038647">
    <property type="component" value="Unassembled WGS sequence"/>
</dbReference>
<name>A0ABM9SUR3_YERAL</name>
<evidence type="ECO:0000256" key="3">
    <source>
        <dbReference type="ARBA" id="ARBA00023125"/>
    </source>
</evidence>
<organism evidence="7 8">
    <name type="scientific">Yersinia aldovae</name>
    <dbReference type="NCBI Taxonomy" id="29483"/>
    <lineage>
        <taxon>Bacteria</taxon>
        <taxon>Pseudomonadati</taxon>
        <taxon>Pseudomonadota</taxon>
        <taxon>Gammaproteobacteria</taxon>
        <taxon>Enterobacterales</taxon>
        <taxon>Yersiniaceae</taxon>
        <taxon>Yersinia</taxon>
    </lineage>
</organism>
<keyword evidence="2" id="KW-0229">DNA integration</keyword>
<dbReference type="PANTHER" id="PTHR30461">
    <property type="entry name" value="DNA-INVERTASE FROM LAMBDOID PROPHAGE"/>
    <property type="match status" value="1"/>
</dbReference>
<gene>
    <name evidence="7" type="primary">tnpR_1</name>
    <name evidence="7" type="ORF">ERS137966_02653</name>
</gene>
<dbReference type="PROSITE" id="PS51736">
    <property type="entry name" value="RECOMBINASES_3"/>
    <property type="match status" value="1"/>
</dbReference>
<dbReference type="SUPFAM" id="SSF53041">
    <property type="entry name" value="Resolvase-like"/>
    <property type="match status" value="1"/>
</dbReference>
<evidence type="ECO:0000256" key="2">
    <source>
        <dbReference type="ARBA" id="ARBA00022908"/>
    </source>
</evidence>
<dbReference type="PROSITE" id="PS00398">
    <property type="entry name" value="RECOMBINASES_2"/>
    <property type="match status" value="1"/>
</dbReference>
<dbReference type="InterPro" id="IPR036162">
    <property type="entry name" value="Resolvase-like_N_sf"/>
</dbReference>